<dbReference type="Proteomes" id="UP000385207">
    <property type="component" value="Unassembled WGS sequence"/>
</dbReference>
<gene>
    <name evidence="1" type="ORF">PS862_05762</name>
</gene>
<protein>
    <submittedName>
        <fullName evidence="1">Uncharacterized protein</fullName>
    </submittedName>
</protein>
<accession>A0A5E7Q3S5</accession>
<name>A0A5E7Q3S5_PSEFL</name>
<dbReference type="EMBL" id="CABVII010000045">
    <property type="protein sequence ID" value="VVP56491.1"/>
    <property type="molecule type" value="Genomic_DNA"/>
</dbReference>
<sequence length="49" mass="5250">MADLLGGSVLIRDYRISGSLICFGGGLPGSGQEELVIVAREPRRRMLCS</sequence>
<organism evidence="1 2">
    <name type="scientific">Pseudomonas fluorescens</name>
    <dbReference type="NCBI Taxonomy" id="294"/>
    <lineage>
        <taxon>Bacteria</taxon>
        <taxon>Pseudomonadati</taxon>
        <taxon>Pseudomonadota</taxon>
        <taxon>Gammaproteobacteria</taxon>
        <taxon>Pseudomonadales</taxon>
        <taxon>Pseudomonadaceae</taxon>
        <taxon>Pseudomonas</taxon>
    </lineage>
</organism>
<reference evidence="1 2" key="1">
    <citation type="submission" date="2019-09" db="EMBL/GenBank/DDBJ databases">
        <authorList>
            <person name="Chandra G."/>
            <person name="Truman W A."/>
        </authorList>
    </citation>
    <scope>NUCLEOTIDE SEQUENCE [LARGE SCALE GENOMIC DNA]</scope>
    <source>
        <strain evidence="1">PS862</strain>
    </source>
</reference>
<evidence type="ECO:0000313" key="1">
    <source>
        <dbReference type="EMBL" id="VVP56491.1"/>
    </source>
</evidence>
<proteinExistence type="predicted"/>
<evidence type="ECO:0000313" key="2">
    <source>
        <dbReference type="Proteomes" id="UP000385207"/>
    </source>
</evidence>
<dbReference type="AlphaFoldDB" id="A0A5E7Q3S5"/>